<accession>A0AC58TX59</accession>
<reference evidence="1" key="1">
    <citation type="journal article" date="2014" name="Nat. Commun.">
        <title>The tobacco genome sequence and its comparison with those of tomato and potato.</title>
        <authorList>
            <person name="Sierro N."/>
            <person name="Battey J.N."/>
            <person name="Ouadi S."/>
            <person name="Bakaher N."/>
            <person name="Bovet L."/>
            <person name="Willig A."/>
            <person name="Goepfert S."/>
            <person name="Peitsch M.C."/>
            <person name="Ivanov N.V."/>
        </authorList>
    </citation>
    <scope>NUCLEOTIDE SEQUENCE [LARGE SCALE GENOMIC DNA]</scope>
</reference>
<gene>
    <name evidence="2" type="primary">LOC142177212</name>
</gene>
<protein>
    <submittedName>
        <fullName evidence="2">Uncharacterized protein LOC142177212</fullName>
    </submittedName>
</protein>
<sequence>MPTCIEGPKKLPIQHCVIVKAGGRNVVRKPELLGQLTKWAVEVSEFDIEYKPRTAIKLQVLSDFVAGLSLGLMPLAAKEAVLVSGVWTLFTNRAFNVKGSGLGVVLITPSVKTLRKAIRVVPLTNIEMKCDSQLMVNQVYGIFDIKEGHLKQYLNKVQALLTLLHEWIIVHILREENVEADTLANLLLHSVLDVDSYCEINSINLIWDWRNRFIEYLRHGKLPEDLKPSRALQTKETRYYLVDGKLYRRSFQGPLARCLGASEADYLMREVHERVCENHTGVDSLVL</sequence>
<keyword evidence="1" id="KW-1185">Reference proteome</keyword>
<evidence type="ECO:0000313" key="1">
    <source>
        <dbReference type="Proteomes" id="UP000790787"/>
    </source>
</evidence>
<dbReference type="RefSeq" id="XP_075101781.1">
    <property type="nucleotide sequence ID" value="XM_075245680.1"/>
</dbReference>
<proteinExistence type="predicted"/>
<evidence type="ECO:0000313" key="2">
    <source>
        <dbReference type="RefSeq" id="XP_075101781.1"/>
    </source>
</evidence>
<organism evidence="1 2">
    <name type="scientific">Nicotiana tabacum</name>
    <name type="common">Common tobacco</name>
    <dbReference type="NCBI Taxonomy" id="4097"/>
    <lineage>
        <taxon>Eukaryota</taxon>
        <taxon>Viridiplantae</taxon>
        <taxon>Streptophyta</taxon>
        <taxon>Embryophyta</taxon>
        <taxon>Tracheophyta</taxon>
        <taxon>Spermatophyta</taxon>
        <taxon>Magnoliopsida</taxon>
        <taxon>eudicotyledons</taxon>
        <taxon>Gunneridae</taxon>
        <taxon>Pentapetalae</taxon>
        <taxon>asterids</taxon>
        <taxon>lamiids</taxon>
        <taxon>Solanales</taxon>
        <taxon>Solanaceae</taxon>
        <taxon>Nicotianoideae</taxon>
        <taxon>Nicotianeae</taxon>
        <taxon>Nicotiana</taxon>
    </lineage>
</organism>
<dbReference type="Proteomes" id="UP000790787">
    <property type="component" value="Chromosome 23"/>
</dbReference>
<reference evidence="2" key="2">
    <citation type="submission" date="2025-08" db="UniProtKB">
        <authorList>
            <consortium name="RefSeq"/>
        </authorList>
    </citation>
    <scope>IDENTIFICATION</scope>
    <source>
        <tissue evidence="2">Leaf</tissue>
    </source>
</reference>
<name>A0AC58TX59_TOBAC</name>